<proteinExistence type="predicted"/>
<sequence length="356" mass="40550">MNLCGEIAIHKVFGKGKIIEFEQNYVVVLFDETGAEKKFVFPAAFGQFLELENTALLKEIEEVKIEIAQKEAEIKKVNEESAKVKKNEKNMGSSSKTKASTTKYSDRNNIAFKCNYCDGGKNNEVVGYKGVCSDETIKYNIKVAKHIWCSQPENMCFKYLNGEISRDEIAKFYDETKFEFSKSVCYESQMLEIWNAGAGVTQNGDEKGKPMSLRNVKANSLALLTSKLPYTDDSDRFIFAVFLIDENHEGDSREEGYVGANPKYRLQLSLDEAIKLKFWDYYFNPNKPEKIVFGSGLHRYITDIQASQVLKKICEIKKGTSEERFAKEFLEHYCLIKEIDSDNIPTPNGALQRTMG</sequence>
<name>A0A1G5EBZ3_9FIRM</name>
<dbReference type="EMBL" id="FMUS01000005">
    <property type="protein sequence ID" value="SCY24509.1"/>
    <property type="molecule type" value="Genomic_DNA"/>
</dbReference>
<dbReference type="Proteomes" id="UP000198636">
    <property type="component" value="Unassembled WGS sequence"/>
</dbReference>
<dbReference type="STRING" id="1120976.SAMN03080606_01113"/>
<keyword evidence="3" id="KW-1185">Reference proteome</keyword>
<evidence type="ECO:0000313" key="3">
    <source>
        <dbReference type="Proteomes" id="UP000198636"/>
    </source>
</evidence>
<evidence type="ECO:0000313" key="2">
    <source>
        <dbReference type="EMBL" id="SCY24509.1"/>
    </source>
</evidence>
<accession>A0A1G5EBZ3</accession>
<reference evidence="2 3" key="1">
    <citation type="submission" date="2016-10" db="EMBL/GenBank/DDBJ databases">
        <authorList>
            <person name="de Groot N.N."/>
        </authorList>
    </citation>
    <scope>NUCLEOTIDE SEQUENCE [LARGE SCALE GENOMIC DNA]</scope>
    <source>
        <strain evidence="2 3">DSM 18978</strain>
    </source>
</reference>
<dbReference type="RefSeq" id="WP_242876910.1">
    <property type="nucleotide sequence ID" value="NZ_FMUS01000005.1"/>
</dbReference>
<evidence type="ECO:0000256" key="1">
    <source>
        <dbReference type="SAM" id="Coils"/>
    </source>
</evidence>
<dbReference type="AlphaFoldDB" id="A0A1G5EBZ3"/>
<feature type="coiled-coil region" evidence="1">
    <location>
        <begin position="53"/>
        <end position="87"/>
    </location>
</feature>
<organism evidence="2 3">
    <name type="scientific">Alkaliphilus peptidifermentans DSM 18978</name>
    <dbReference type="NCBI Taxonomy" id="1120976"/>
    <lineage>
        <taxon>Bacteria</taxon>
        <taxon>Bacillati</taxon>
        <taxon>Bacillota</taxon>
        <taxon>Clostridia</taxon>
        <taxon>Peptostreptococcales</taxon>
        <taxon>Natronincolaceae</taxon>
        <taxon>Alkaliphilus</taxon>
    </lineage>
</organism>
<gene>
    <name evidence="2" type="ORF">SAMN03080606_01113</name>
</gene>
<keyword evidence="1" id="KW-0175">Coiled coil</keyword>
<protein>
    <submittedName>
        <fullName evidence="2">Uncharacterized protein</fullName>
    </submittedName>
</protein>